<dbReference type="AlphaFoldDB" id="A0A1F6CVT5"/>
<dbReference type="Proteomes" id="UP000176863">
    <property type="component" value="Unassembled WGS sequence"/>
</dbReference>
<sequence>MIRVLQDVVDQAEQWTRSDREELLAHARKIDARRRKVYVLSAEERAAVQKGRKSPLVSEKKVKAFWKRLGVA</sequence>
<gene>
    <name evidence="1" type="ORF">A2851_03625</name>
</gene>
<proteinExistence type="predicted"/>
<evidence type="ECO:0000313" key="1">
    <source>
        <dbReference type="EMBL" id="OGG53151.1"/>
    </source>
</evidence>
<reference evidence="1 2" key="1">
    <citation type="journal article" date="2016" name="Nat. Commun.">
        <title>Thousands of microbial genomes shed light on interconnected biogeochemical processes in an aquifer system.</title>
        <authorList>
            <person name="Anantharaman K."/>
            <person name="Brown C.T."/>
            <person name="Hug L.A."/>
            <person name="Sharon I."/>
            <person name="Castelle C.J."/>
            <person name="Probst A.J."/>
            <person name="Thomas B.C."/>
            <person name="Singh A."/>
            <person name="Wilkins M.J."/>
            <person name="Karaoz U."/>
            <person name="Brodie E.L."/>
            <person name="Williams K.H."/>
            <person name="Hubbard S.S."/>
            <person name="Banfield J.F."/>
        </authorList>
    </citation>
    <scope>NUCLEOTIDE SEQUENCE [LARGE SCALE GENOMIC DNA]</scope>
</reference>
<accession>A0A1F6CVT5</accession>
<dbReference type="STRING" id="1798480.A2851_03625"/>
<comment type="caution">
    <text evidence="1">The sequence shown here is derived from an EMBL/GenBank/DDBJ whole genome shotgun (WGS) entry which is preliminary data.</text>
</comment>
<organism evidence="1 2">
    <name type="scientific">Candidatus Kaiserbacteria bacterium RIFCSPHIGHO2_01_FULL_53_29</name>
    <dbReference type="NCBI Taxonomy" id="1798480"/>
    <lineage>
        <taxon>Bacteria</taxon>
        <taxon>Candidatus Kaiseribacteriota</taxon>
    </lineage>
</organism>
<protein>
    <submittedName>
        <fullName evidence="1">Uncharacterized protein</fullName>
    </submittedName>
</protein>
<evidence type="ECO:0000313" key="2">
    <source>
        <dbReference type="Proteomes" id="UP000176863"/>
    </source>
</evidence>
<name>A0A1F6CVT5_9BACT</name>
<dbReference type="EMBL" id="MFKT01000016">
    <property type="protein sequence ID" value="OGG53151.1"/>
    <property type="molecule type" value="Genomic_DNA"/>
</dbReference>